<dbReference type="SUPFAM" id="SSF111384">
    <property type="entry name" value="OmpH-like"/>
    <property type="match status" value="1"/>
</dbReference>
<protein>
    <submittedName>
        <fullName evidence="5">Outer membrane protein</fullName>
    </submittedName>
</protein>
<feature type="signal peptide" evidence="4">
    <location>
        <begin position="1"/>
        <end position="19"/>
    </location>
</feature>
<gene>
    <name evidence="5" type="ORF">T190115A13A_90006</name>
</gene>
<evidence type="ECO:0000256" key="2">
    <source>
        <dbReference type="ARBA" id="ARBA00022729"/>
    </source>
</evidence>
<keyword evidence="6" id="KW-1185">Reference proteome</keyword>
<feature type="chain" id="PRO_5047122134" evidence="4">
    <location>
        <begin position="20"/>
        <end position="168"/>
    </location>
</feature>
<dbReference type="Proteomes" id="UP001497602">
    <property type="component" value="Unassembled WGS sequence"/>
</dbReference>
<dbReference type="Pfam" id="PF03938">
    <property type="entry name" value="OmpH"/>
    <property type="match status" value="1"/>
</dbReference>
<name>A0ABM9PS66_9FLAO</name>
<accession>A0ABM9PS66</accession>
<evidence type="ECO:0000256" key="3">
    <source>
        <dbReference type="SAM" id="Coils"/>
    </source>
</evidence>
<evidence type="ECO:0000313" key="6">
    <source>
        <dbReference type="Proteomes" id="UP001497602"/>
    </source>
</evidence>
<evidence type="ECO:0000313" key="5">
    <source>
        <dbReference type="EMBL" id="CAL2108660.1"/>
    </source>
</evidence>
<keyword evidence="2 4" id="KW-0732">Signal</keyword>
<comment type="caution">
    <text evidence="5">The sequence shown here is derived from an EMBL/GenBank/DDBJ whole genome shotgun (WGS) entry which is preliminary data.</text>
</comment>
<organism evidence="5 6">
    <name type="scientific">Tenacibaculum vairaonense</name>
    <dbReference type="NCBI Taxonomy" id="3137860"/>
    <lineage>
        <taxon>Bacteria</taxon>
        <taxon>Pseudomonadati</taxon>
        <taxon>Bacteroidota</taxon>
        <taxon>Flavobacteriia</taxon>
        <taxon>Flavobacteriales</taxon>
        <taxon>Flavobacteriaceae</taxon>
        <taxon>Tenacibaculum</taxon>
    </lineage>
</organism>
<dbReference type="InterPro" id="IPR024930">
    <property type="entry name" value="Skp_dom_sf"/>
</dbReference>
<dbReference type="InterPro" id="IPR005632">
    <property type="entry name" value="Chaperone_Skp"/>
</dbReference>
<reference evidence="5 6" key="1">
    <citation type="submission" date="2024-05" db="EMBL/GenBank/DDBJ databases">
        <authorList>
            <person name="Duchaud E."/>
        </authorList>
    </citation>
    <scope>NUCLEOTIDE SEQUENCE [LARGE SCALE GENOMIC DNA]</scope>
    <source>
        <strain evidence="5">Ena-SAMPLE-TAB-13-05-2024-13:56:06:370-140305</strain>
    </source>
</reference>
<dbReference type="Gene3D" id="3.30.910.20">
    <property type="entry name" value="Skp domain"/>
    <property type="match status" value="1"/>
</dbReference>
<dbReference type="RefSeq" id="WP_348707327.1">
    <property type="nucleotide sequence ID" value="NZ_CAXIYA010000041.1"/>
</dbReference>
<comment type="similarity">
    <text evidence="1">Belongs to the Skp family.</text>
</comment>
<keyword evidence="3" id="KW-0175">Coiled coil</keyword>
<dbReference type="EMBL" id="CAXJRC010000046">
    <property type="protein sequence ID" value="CAL2108660.1"/>
    <property type="molecule type" value="Genomic_DNA"/>
</dbReference>
<proteinExistence type="inferred from homology"/>
<sequence length="168" mass="19544">MKFKTTLFIAIFFVSMCNAQQSKVGTVDSEFIISKMPQMKGVLKRLENYSKQLDSTFQLKATDYKAKIDALKKEEKTLTEENKKARVQEIVALEQDMGKFRQNGTTLMQLRRDEYMRPLYKKLTEVINEVAKANNYTQILTTTGNQFAFLDERFDITKKVMDKLGIKE</sequence>
<dbReference type="PANTHER" id="PTHR35089">
    <property type="entry name" value="CHAPERONE PROTEIN SKP"/>
    <property type="match status" value="1"/>
</dbReference>
<evidence type="ECO:0000256" key="1">
    <source>
        <dbReference type="ARBA" id="ARBA00009091"/>
    </source>
</evidence>
<dbReference type="PANTHER" id="PTHR35089:SF1">
    <property type="entry name" value="CHAPERONE PROTEIN SKP"/>
    <property type="match status" value="1"/>
</dbReference>
<evidence type="ECO:0000256" key="4">
    <source>
        <dbReference type="SAM" id="SignalP"/>
    </source>
</evidence>
<feature type="coiled-coil region" evidence="3">
    <location>
        <begin position="61"/>
        <end position="88"/>
    </location>
</feature>
<dbReference type="SMART" id="SM00935">
    <property type="entry name" value="OmpH"/>
    <property type="match status" value="1"/>
</dbReference>